<dbReference type="InterPro" id="IPR020806">
    <property type="entry name" value="PKS_PP-bd"/>
</dbReference>
<evidence type="ECO:0000256" key="4">
    <source>
        <dbReference type="SAM" id="MobiDB-lite"/>
    </source>
</evidence>
<dbReference type="Pfam" id="PF00668">
    <property type="entry name" value="Condensation"/>
    <property type="match status" value="2"/>
</dbReference>
<gene>
    <name evidence="6" type="ORF">DDT56_18575</name>
</gene>
<dbReference type="RefSeq" id="WP_136167893.1">
    <property type="nucleotide sequence ID" value="NZ_KZ819089.1"/>
</dbReference>
<dbReference type="FunFam" id="3.30.300.30:FF:000010">
    <property type="entry name" value="Enterobactin synthetase component F"/>
    <property type="match status" value="1"/>
</dbReference>
<dbReference type="InterPro" id="IPR020845">
    <property type="entry name" value="AMP-binding_CS"/>
</dbReference>
<dbReference type="Pfam" id="PF00550">
    <property type="entry name" value="PP-binding"/>
    <property type="match status" value="2"/>
</dbReference>
<dbReference type="FunFam" id="3.30.300.30:FF:000015">
    <property type="entry name" value="Nonribosomal peptide synthase SidD"/>
    <property type="match status" value="1"/>
</dbReference>
<dbReference type="FunFam" id="3.40.50.980:FF:000001">
    <property type="entry name" value="Non-ribosomal peptide synthetase"/>
    <property type="match status" value="1"/>
</dbReference>
<dbReference type="PROSITE" id="PS00455">
    <property type="entry name" value="AMP_BINDING"/>
    <property type="match status" value="2"/>
</dbReference>
<dbReference type="NCBIfam" id="TIGR01733">
    <property type="entry name" value="AA-adenyl-dom"/>
    <property type="match status" value="2"/>
</dbReference>
<feature type="domain" description="Carrier" evidence="5">
    <location>
        <begin position="2062"/>
        <end position="2137"/>
    </location>
</feature>
<accession>A0A2U1TR17</accession>
<dbReference type="PROSITE" id="PS50075">
    <property type="entry name" value="CARRIER"/>
    <property type="match status" value="2"/>
</dbReference>
<dbReference type="Pfam" id="PF00501">
    <property type="entry name" value="AMP-binding"/>
    <property type="match status" value="2"/>
</dbReference>
<dbReference type="GO" id="GO:0047527">
    <property type="term" value="F:2,3-dihydroxybenzoate-serine ligase activity"/>
    <property type="evidence" value="ECO:0007669"/>
    <property type="project" value="TreeGrafter"/>
</dbReference>
<dbReference type="GO" id="GO:0009366">
    <property type="term" value="C:enterobactin synthetase complex"/>
    <property type="evidence" value="ECO:0007669"/>
    <property type="project" value="TreeGrafter"/>
</dbReference>
<dbReference type="InterPro" id="IPR023213">
    <property type="entry name" value="CAT-like_dom_sf"/>
</dbReference>
<dbReference type="InterPro" id="IPR020802">
    <property type="entry name" value="TesA-like"/>
</dbReference>
<dbReference type="FunFam" id="3.40.50.12780:FF:000012">
    <property type="entry name" value="Non-ribosomal peptide synthetase"/>
    <property type="match status" value="1"/>
</dbReference>
<evidence type="ECO:0000313" key="7">
    <source>
        <dbReference type="Proteomes" id="UP000296159"/>
    </source>
</evidence>
<dbReference type="InterPro" id="IPR045851">
    <property type="entry name" value="AMP-bd_C_sf"/>
</dbReference>
<comment type="cofactor">
    <cofactor evidence="1">
        <name>pantetheine 4'-phosphate</name>
        <dbReference type="ChEBI" id="CHEBI:47942"/>
    </cofactor>
</comment>
<evidence type="ECO:0000256" key="2">
    <source>
        <dbReference type="ARBA" id="ARBA00022450"/>
    </source>
</evidence>
<dbReference type="InterPro" id="IPR025110">
    <property type="entry name" value="AMP-bd_C"/>
</dbReference>
<feature type="domain" description="Carrier" evidence="5">
    <location>
        <begin position="994"/>
        <end position="1068"/>
    </location>
</feature>
<dbReference type="InterPro" id="IPR001031">
    <property type="entry name" value="Thioesterase"/>
</dbReference>
<dbReference type="InterPro" id="IPR006162">
    <property type="entry name" value="Ppantetheine_attach_site"/>
</dbReference>
<dbReference type="Gene3D" id="3.40.50.12780">
    <property type="entry name" value="N-terminal domain of ligase-like"/>
    <property type="match status" value="1"/>
</dbReference>
<feature type="compositionally biased region" description="Basic and acidic residues" evidence="4">
    <location>
        <begin position="2047"/>
        <end position="2057"/>
    </location>
</feature>
<dbReference type="Gene3D" id="3.30.559.10">
    <property type="entry name" value="Chloramphenicol acetyltransferase-like domain"/>
    <property type="match status" value="2"/>
</dbReference>
<evidence type="ECO:0000256" key="1">
    <source>
        <dbReference type="ARBA" id="ARBA00001957"/>
    </source>
</evidence>
<dbReference type="PANTHER" id="PTHR45527">
    <property type="entry name" value="NONRIBOSOMAL PEPTIDE SYNTHETASE"/>
    <property type="match status" value="1"/>
</dbReference>
<dbReference type="FunFam" id="3.40.50.980:FF:000002">
    <property type="entry name" value="Enterobactin synthetase component F"/>
    <property type="match status" value="1"/>
</dbReference>
<dbReference type="InterPro" id="IPR009081">
    <property type="entry name" value="PP-bd_ACP"/>
</dbReference>
<reference evidence="6 7" key="1">
    <citation type="submission" date="2018-04" db="EMBL/GenBank/DDBJ databases">
        <title>Brenneria corticis sp.nov.</title>
        <authorList>
            <person name="Li Y."/>
        </authorList>
    </citation>
    <scope>NUCLEOTIDE SEQUENCE [LARGE SCALE GENOMIC DNA]</scope>
    <source>
        <strain evidence="6 7">CFCC 11842</strain>
    </source>
</reference>
<dbReference type="GO" id="GO:0031177">
    <property type="term" value="F:phosphopantetheine binding"/>
    <property type="evidence" value="ECO:0007669"/>
    <property type="project" value="InterPro"/>
</dbReference>
<dbReference type="PROSITE" id="PS00012">
    <property type="entry name" value="PHOSPHOPANTETHEINE"/>
    <property type="match status" value="1"/>
</dbReference>
<keyword evidence="3" id="KW-0597">Phosphoprotein</keyword>
<dbReference type="InterPro" id="IPR000873">
    <property type="entry name" value="AMP-dep_synth/lig_dom"/>
</dbReference>
<dbReference type="InterPro" id="IPR029058">
    <property type="entry name" value="AB_hydrolase_fold"/>
</dbReference>
<dbReference type="InterPro" id="IPR036736">
    <property type="entry name" value="ACP-like_sf"/>
</dbReference>
<dbReference type="Gene3D" id="1.10.1200.10">
    <property type="entry name" value="ACP-like"/>
    <property type="match status" value="1"/>
</dbReference>
<dbReference type="GO" id="GO:0009239">
    <property type="term" value="P:enterobactin biosynthetic process"/>
    <property type="evidence" value="ECO:0007669"/>
    <property type="project" value="TreeGrafter"/>
</dbReference>
<dbReference type="Gene3D" id="2.30.38.10">
    <property type="entry name" value="Luciferase, Domain 3"/>
    <property type="match status" value="1"/>
</dbReference>
<dbReference type="Gene3D" id="3.30.300.30">
    <property type="match status" value="2"/>
</dbReference>
<dbReference type="GO" id="GO:0005829">
    <property type="term" value="C:cytosol"/>
    <property type="evidence" value="ECO:0007669"/>
    <property type="project" value="TreeGrafter"/>
</dbReference>
<dbReference type="SUPFAM" id="SSF53474">
    <property type="entry name" value="alpha/beta-Hydrolases"/>
    <property type="match status" value="1"/>
</dbReference>
<dbReference type="InterPro" id="IPR010071">
    <property type="entry name" value="AA_adenyl_dom"/>
</dbReference>
<dbReference type="InterPro" id="IPR001242">
    <property type="entry name" value="Condensation_dom"/>
</dbReference>
<sequence length="2390" mass="261745">MTDTSLSPDTATSLQVLPMVAAQPGIWFADQLSPWSNTFAVAHYVEINAELTPELMLDAIRQGLMEADTVRARFEERDGEAVQILPAAGDDSNPPRPEYIDLSHEADAPALALAVMRQDLAGNLRAGGDKVLYRHILFRLSAAPARWFWYQRYHHLMVDGFSFTALTRRIAQIYAARCRGTSAGPSPFTPFSAVVREYLDGRNSAASERARDFWLEKCQQLPPSVSLSAQPLSDNHPSPHVLRHSVRLDADDFARLTAPALTARLSAMEIALALTAVWVGRLSGRTAYTAGFTFMRRMGSQALDAVGPVVNVLPVPIYADPDATLYEVARVVAAELKAVRRHQSYDGEQLLRDLGRIGESQGVMGPTFNIKLFDYQLEFHGVKAITHQLASGPVSDLEIDLYLDESGALSVELLANQARYRQEQLADYAASLPLLLRQFARDGSLAVGEASLLDETARQRLSQWGDGGATQGVKHETTVLDAFLRRCEEQPQAVALRWQDEEISYLQLRRKSARLARLLLDGEAQSPTAILLPRGPECVVAMLAVMMAGQVVMVLDADSPPERLAMMIAESRPGRLITIESLRPRFAAFAAIPLICLDSAPLTAFSDRPLDDAERGFPLRGEHLAYIIYTSGSTGTPKGVMNTHGALLNLLNVHRAGAFSTAARMLSERGETRRLRTGHSAAWVFDASWDPLLGMIDGQRMDLFDDDTRRDALALVTAIQRQGTDIIEVTPLMLTQMLAAGLFAPGGHQPLMILLGGEAVSSALWQQLRQYPQVAVRNYYGPTECTVDSVIADAADSPQPAIGRPVAGMRAWVLDARLQPMPAGATGELYLGGAGLARGYLARAGLTASRFVASPFGNGERLYRTGDLVRWRSDGQLDFVGRVDHQVKIRGYRIELGEVENALAALPDVKSAAVVTRETEGRFQLVAYCAVDEILTAEPQQVSERLYARLRERIPEYMLPSQLVLLPQLPVNSSGKIDRRALPQPEVEPSQRRLPQNDRERLLCDAIAAVLRLTAFGADDDFFLQGGDSISAMMLSNNLRLAGYRLPAKDIFSLRTPLAMAPAMTAGQDDDNLSAVPLLTDDKALMARVNAKYGPVSWVLPTLPLQQGLLFHAQLGDGSGNYNALSRFDFEGSLTESQIKAALDSMMARHPQLNACFDNALHDVPLQILPRRTSGDRWPWRQHDLSAMSEREQQQSLQRIEQEALDRDLLIDGSDAPLVRAILVQFSSRRSTLLIVAHHLVADGWSSAIMLRELLFVLGGMAASLPAPQADYVSVIGQLAARDKGPAQTAWREALADVAPCVLFGDAPSAQGAMRRLPITLDPALQRDLESLRLRWRLTLNTLLQGIWATLLGAVSGRDDVVFGTPVSGRFTGPTGTGDHIGLFSNTVPVRIRLQPHCALLEQLAQIQSQQIDLLAHDNLGLGEIQQLAGGETLFDTLLVVENYPDEGELLHRPFGEVRCVGMCNRGYTHYPLTLMAVPDDALSLHLEYREGQVDAEAVAQRLQLLLRQLVATPEQPLAQLSLLSEPERIMLQSVNHTAREIAPDTLSGQLARQAAHSPQALALVDETQALSYAEVREQVELLAQRLVAAGVIPGDTVAVALPRSVFLSLALMAVVEAGAAYLPLDTGYPDERLQLMIDDAQPRLIVTDASQRGRFAGAGDIFCYERRLTKDSALAPCRQASSPHHPAYIIYTSGSTSRPKGVVIAHNAIVNRLLWMQHQFPLGADDVVLQKTPCSFDVSVWEFFWPLMVGATLVMAPPEAHRDPQALMALIEKHRVTTLHFVPSMLAAFVDALDDENAGRTCATLRRVFCSGEALSAELSRNWERMTGIPLYNLYGPTEAAVDVSWHTASGDALAAVTGTSVPIGRPVWNTGLRILDPWLRPVPPGVAGELYLSGEQLAQGYLHRRELTASRFVADPETVGKRMYCTGDVARWLPDGSVEYLGRRDDQLKIRGQRIEPGEIESALVALPGVRQAAVHARVLGHGGSTAGVDARQLIGYVVPESPVPLDGEALRAALALHLPPHMVPVAVVVLPSLPLSANGKLDRKALPLPEEGRGRRGRPPRPGLETRLAELFARLLERDGVNATDDFFALGGHSLLAMRLAAELRRELDKPVSVGQLMVASTVEKLAQLLDGEQAGEEMRRAGFDQVLPLRAGDGHPLFCIHPASGFAWQFSVLPRYLASRWPVIGLQSPRPDGPIARCATMDEVCEHHLVNLRRVQPHGPYHLIGYSLGGTVAQGIAARLQEQGETVAFLGLLDTYPPETQDWTASMDEKARQEVDNERELFMAATEEREDLALEQQKRSMFDDIEANYADSVRLLSQTRTARYQGEATLFVAKGSLPEGMDVQAAWAPYVQRLQVFELDCCHIDIISPASLARLGPLIDKVLSEL</sequence>
<dbReference type="EMBL" id="QDKH01000026">
    <property type="protein sequence ID" value="PWC11838.1"/>
    <property type="molecule type" value="Genomic_DNA"/>
</dbReference>
<evidence type="ECO:0000259" key="5">
    <source>
        <dbReference type="PROSITE" id="PS50075"/>
    </source>
</evidence>
<protein>
    <submittedName>
        <fullName evidence="6">Non-ribosomal peptide synthetase</fullName>
    </submittedName>
</protein>
<dbReference type="FunFam" id="2.30.38.10:FF:000001">
    <property type="entry name" value="Non-ribosomal peptide synthetase PvdI"/>
    <property type="match status" value="1"/>
</dbReference>
<evidence type="ECO:0000256" key="3">
    <source>
        <dbReference type="ARBA" id="ARBA00022553"/>
    </source>
</evidence>
<dbReference type="Pfam" id="PF13193">
    <property type="entry name" value="AMP-binding_C"/>
    <property type="match status" value="2"/>
</dbReference>
<dbReference type="SMART" id="SM00824">
    <property type="entry name" value="PKS_TE"/>
    <property type="match status" value="1"/>
</dbReference>
<dbReference type="CDD" id="cd05930">
    <property type="entry name" value="A_NRPS"/>
    <property type="match status" value="1"/>
</dbReference>
<evidence type="ECO:0000313" key="6">
    <source>
        <dbReference type="EMBL" id="PWC11838.1"/>
    </source>
</evidence>
<keyword evidence="7" id="KW-1185">Reference proteome</keyword>
<proteinExistence type="predicted"/>
<dbReference type="SUPFAM" id="SSF52777">
    <property type="entry name" value="CoA-dependent acyltransferases"/>
    <property type="match status" value="4"/>
</dbReference>
<dbReference type="PANTHER" id="PTHR45527:SF1">
    <property type="entry name" value="FATTY ACID SYNTHASE"/>
    <property type="match status" value="1"/>
</dbReference>
<feature type="region of interest" description="Disordered" evidence="4">
    <location>
        <begin position="2047"/>
        <end position="2066"/>
    </location>
</feature>
<dbReference type="Proteomes" id="UP000296159">
    <property type="component" value="Unassembled WGS sequence"/>
</dbReference>
<dbReference type="SUPFAM" id="SSF56801">
    <property type="entry name" value="Acetyl-CoA synthetase-like"/>
    <property type="match status" value="2"/>
</dbReference>
<comment type="caution">
    <text evidence="6">The sequence shown here is derived from an EMBL/GenBank/DDBJ whole genome shotgun (WGS) entry which is preliminary data.</text>
</comment>
<dbReference type="CDD" id="cd17646">
    <property type="entry name" value="A_NRPS_AB3403-like"/>
    <property type="match status" value="1"/>
</dbReference>
<dbReference type="SUPFAM" id="SSF47336">
    <property type="entry name" value="ACP-like"/>
    <property type="match status" value="2"/>
</dbReference>
<name>A0A2U1TR17_9GAMM</name>
<dbReference type="GO" id="GO:0043041">
    <property type="term" value="P:amino acid activation for nonribosomal peptide biosynthetic process"/>
    <property type="evidence" value="ECO:0007669"/>
    <property type="project" value="TreeGrafter"/>
</dbReference>
<dbReference type="SMART" id="SM00823">
    <property type="entry name" value="PKS_PP"/>
    <property type="match status" value="2"/>
</dbReference>
<dbReference type="Gene3D" id="3.30.559.30">
    <property type="entry name" value="Nonribosomal peptide synthetase, condensation domain"/>
    <property type="match status" value="2"/>
</dbReference>
<dbReference type="InterPro" id="IPR042099">
    <property type="entry name" value="ANL_N_sf"/>
</dbReference>
<dbReference type="Gene3D" id="3.40.50.1820">
    <property type="entry name" value="alpha/beta hydrolase"/>
    <property type="match status" value="1"/>
</dbReference>
<dbReference type="Pfam" id="PF00975">
    <property type="entry name" value="Thioesterase"/>
    <property type="match status" value="1"/>
</dbReference>
<dbReference type="Gene3D" id="3.40.50.980">
    <property type="match status" value="2"/>
</dbReference>
<organism evidence="6 7">
    <name type="scientific">Brenneria corticis</name>
    <dbReference type="NCBI Taxonomy" id="2173106"/>
    <lineage>
        <taxon>Bacteria</taxon>
        <taxon>Pseudomonadati</taxon>
        <taxon>Pseudomonadota</taxon>
        <taxon>Gammaproteobacteria</taxon>
        <taxon>Enterobacterales</taxon>
        <taxon>Pectobacteriaceae</taxon>
        <taxon>Brenneria</taxon>
    </lineage>
</organism>
<keyword evidence="2" id="KW-0596">Phosphopantetheine</keyword>